<comment type="similarity">
    <text evidence="2 7">Belongs to the profilin family.</text>
</comment>
<evidence type="ECO:0000313" key="8">
    <source>
        <dbReference type="EMBL" id="OMJ20024.1"/>
    </source>
</evidence>
<comment type="function">
    <text evidence="6">Binds to actin and affects the structure of the cytoskeleton. At high concentrations, profilin prevents the polymerization of actin, whereas it enhances it at low concentrations.</text>
</comment>
<dbReference type="AlphaFoldDB" id="A0A1R1XZR4"/>
<keyword evidence="9" id="KW-1185">Reference proteome</keyword>
<evidence type="ECO:0000256" key="7">
    <source>
        <dbReference type="RuleBase" id="RU003909"/>
    </source>
</evidence>
<dbReference type="PANTHER" id="PTHR11604">
    <property type="entry name" value="PROFILIN"/>
    <property type="match status" value="1"/>
</dbReference>
<evidence type="ECO:0000256" key="3">
    <source>
        <dbReference type="ARBA" id="ARBA00022490"/>
    </source>
</evidence>
<comment type="subcellular location">
    <subcellularLocation>
        <location evidence="1">Cytoplasm</location>
        <location evidence="1">Cytoskeleton</location>
    </subcellularLocation>
</comment>
<keyword evidence="4 7" id="KW-0009">Actin-binding</keyword>
<dbReference type="InterPro" id="IPR048278">
    <property type="entry name" value="PFN"/>
</dbReference>
<dbReference type="STRING" id="133412.A0A1R1XZR4"/>
<dbReference type="SMART" id="SM00392">
    <property type="entry name" value="PROF"/>
    <property type="match status" value="1"/>
</dbReference>
<accession>A0A1R1XZR4</accession>
<proteinExistence type="inferred from homology"/>
<comment type="subunit">
    <text evidence="6">Occurs in many kinds of cells as a complex with monomeric actin in a 1:1 ratio.</text>
</comment>
<dbReference type="InterPro" id="IPR027310">
    <property type="entry name" value="Profilin_CS"/>
</dbReference>
<evidence type="ECO:0000313" key="9">
    <source>
        <dbReference type="Proteomes" id="UP000187283"/>
    </source>
</evidence>
<organism evidence="8 9">
    <name type="scientific">Smittium culicis</name>
    <dbReference type="NCBI Taxonomy" id="133412"/>
    <lineage>
        <taxon>Eukaryota</taxon>
        <taxon>Fungi</taxon>
        <taxon>Fungi incertae sedis</taxon>
        <taxon>Zoopagomycota</taxon>
        <taxon>Kickxellomycotina</taxon>
        <taxon>Harpellomycetes</taxon>
        <taxon>Harpellales</taxon>
        <taxon>Legeriomycetaceae</taxon>
        <taxon>Smittium</taxon>
    </lineage>
</organism>
<evidence type="ECO:0000256" key="4">
    <source>
        <dbReference type="ARBA" id="ARBA00023203"/>
    </source>
</evidence>
<dbReference type="EMBL" id="LSSN01001346">
    <property type="protein sequence ID" value="OMJ20024.1"/>
    <property type="molecule type" value="Genomic_DNA"/>
</dbReference>
<comment type="caution">
    <text evidence="8">The sequence shown here is derived from an EMBL/GenBank/DDBJ whole genome shotgun (WGS) entry which is preliminary data.</text>
</comment>
<dbReference type="PROSITE" id="PS00414">
    <property type="entry name" value="PROFILIN"/>
    <property type="match status" value="1"/>
</dbReference>
<reference evidence="8 9" key="1">
    <citation type="submission" date="2017-01" db="EMBL/GenBank/DDBJ databases">
        <authorList>
            <person name="Mah S.A."/>
            <person name="Swanson W.J."/>
            <person name="Moy G.W."/>
            <person name="Vacquier V.D."/>
        </authorList>
    </citation>
    <scope>NUCLEOTIDE SEQUENCE [LARGE SCALE GENOMIC DNA]</scope>
    <source>
        <strain evidence="8 9">GSMNP</strain>
    </source>
</reference>
<dbReference type="GO" id="GO:0005938">
    <property type="term" value="C:cell cortex"/>
    <property type="evidence" value="ECO:0007669"/>
    <property type="project" value="TreeGrafter"/>
</dbReference>
<protein>
    <recommendedName>
        <fullName evidence="7">Profilin</fullName>
    </recommendedName>
</protein>
<dbReference type="GO" id="GO:0003785">
    <property type="term" value="F:actin monomer binding"/>
    <property type="evidence" value="ECO:0007669"/>
    <property type="project" value="TreeGrafter"/>
</dbReference>
<dbReference type="InterPro" id="IPR036140">
    <property type="entry name" value="PFN_sf"/>
</dbReference>
<keyword evidence="5 6" id="KW-0206">Cytoskeleton</keyword>
<dbReference type="PANTHER" id="PTHR11604:SF0">
    <property type="entry name" value="PROFILIN"/>
    <property type="match status" value="1"/>
</dbReference>
<evidence type="ECO:0000256" key="6">
    <source>
        <dbReference type="RuleBase" id="RU003908"/>
    </source>
</evidence>
<dbReference type="CDD" id="cd00148">
    <property type="entry name" value="PROF"/>
    <property type="match status" value="1"/>
</dbReference>
<dbReference type="Gene3D" id="3.30.450.30">
    <property type="entry name" value="Dynein light chain 2a, cytoplasmic"/>
    <property type="match status" value="1"/>
</dbReference>
<evidence type="ECO:0000256" key="1">
    <source>
        <dbReference type="ARBA" id="ARBA00004245"/>
    </source>
</evidence>
<dbReference type="GO" id="GO:0005856">
    <property type="term" value="C:cytoskeleton"/>
    <property type="evidence" value="ECO:0007669"/>
    <property type="project" value="UniProtKB-SubCell"/>
</dbReference>
<sequence length="145" mass="16097">MSWQTYVDSNLVGTGYVNQAAIYGLDGNPWAISSGFKISPEEFKRILASFSDPTEIRASGLYLSGIKYFALNCNERSVYGKKESTGVICVKAKTCVMIGTYGEHVQPGQATSVVEKLADYLIGAGYVRYFLSHTPLFNRYNTYFL</sequence>
<dbReference type="PRINTS" id="PR01640">
    <property type="entry name" value="PROFILINPLNT"/>
</dbReference>
<dbReference type="FunFam" id="3.30.450.30:FF:000001">
    <property type="entry name" value="Profilin"/>
    <property type="match status" value="1"/>
</dbReference>
<dbReference type="SUPFAM" id="SSF55770">
    <property type="entry name" value="Profilin (actin-binding protein)"/>
    <property type="match status" value="1"/>
</dbReference>
<dbReference type="Proteomes" id="UP000187283">
    <property type="component" value="Unassembled WGS sequence"/>
</dbReference>
<keyword evidence="3" id="KW-0963">Cytoplasm</keyword>
<dbReference type="Pfam" id="PF00235">
    <property type="entry name" value="Profilin"/>
    <property type="match status" value="1"/>
</dbReference>
<dbReference type="OrthoDB" id="421374at2759"/>
<evidence type="ECO:0000256" key="5">
    <source>
        <dbReference type="ARBA" id="ARBA00023212"/>
    </source>
</evidence>
<evidence type="ECO:0000256" key="2">
    <source>
        <dbReference type="ARBA" id="ARBA00010058"/>
    </source>
</evidence>
<dbReference type="PRINTS" id="PR00392">
    <property type="entry name" value="PROFILIN"/>
</dbReference>
<name>A0A1R1XZR4_9FUNG</name>
<gene>
    <name evidence="8" type="ORF">AYI70_g4377</name>
</gene>
<dbReference type="InterPro" id="IPR005455">
    <property type="entry name" value="PFN_euk"/>
</dbReference>